<evidence type="ECO:0000313" key="6">
    <source>
        <dbReference type="EMBL" id="QCI07726.1"/>
    </source>
</evidence>
<dbReference type="Pfam" id="PF05421">
    <property type="entry name" value="DUF751"/>
    <property type="match status" value="1"/>
</dbReference>
<comment type="similarity">
    <text evidence="2">Belongs to the ycf33 family.</text>
</comment>
<dbReference type="AlphaFoldDB" id="A0A4D6WWA8"/>
<keyword evidence="5" id="KW-0812">Transmembrane</keyword>
<feature type="transmembrane region" description="Helical" evidence="5">
    <location>
        <begin position="41"/>
        <end position="60"/>
    </location>
</feature>
<comment type="subcellular location">
    <subcellularLocation>
        <location evidence="1">Plastid</location>
    </subcellularLocation>
</comment>
<protein>
    <recommendedName>
        <fullName evidence="3">Uncharacterized protein ycf33</fullName>
    </recommendedName>
</protein>
<evidence type="ECO:0000256" key="3">
    <source>
        <dbReference type="ARBA" id="ARBA00021584"/>
    </source>
</evidence>
<name>A0A4D6WWA8_9FLOR</name>
<geneLocation type="plastid" evidence="6"/>
<reference evidence="6" key="2">
    <citation type="submission" date="2019-04" db="EMBL/GenBank/DDBJ databases">
        <authorList>
            <person name="Pasella M."/>
        </authorList>
    </citation>
    <scope>NUCLEOTIDE SEQUENCE</scope>
    <source>
        <strain evidence="6">PD2930</strain>
    </source>
</reference>
<evidence type="ECO:0000256" key="5">
    <source>
        <dbReference type="SAM" id="Phobius"/>
    </source>
</evidence>
<keyword evidence="4 6" id="KW-0934">Plastid</keyword>
<evidence type="ECO:0000256" key="4">
    <source>
        <dbReference type="ARBA" id="ARBA00022640"/>
    </source>
</evidence>
<keyword evidence="5" id="KW-0472">Membrane</keyword>
<proteinExistence type="inferred from homology"/>
<reference evidence="6" key="1">
    <citation type="journal article" date="2019" name="Mol. Phylogenet. Evol.">
        <title>Morphological evolution and classification of the red algal order Ceramiales inferred using plastid phylogenomics.</title>
        <authorList>
            <person name="Diaz-Tapia P."/>
            <person name="Pasella M.M."/>
            <person name="Verbruggen H."/>
            <person name="Maggs C.A."/>
        </authorList>
    </citation>
    <scope>NUCLEOTIDE SEQUENCE</scope>
    <source>
        <strain evidence="6">PD2930</strain>
    </source>
</reference>
<keyword evidence="5" id="KW-1133">Transmembrane helix</keyword>
<accession>A0A4D6WWA8</accession>
<organism evidence="6">
    <name type="scientific">Nitophyllum punctatum</name>
    <dbReference type="NCBI Taxonomy" id="158729"/>
    <lineage>
        <taxon>Eukaryota</taxon>
        <taxon>Rhodophyta</taxon>
        <taxon>Florideophyceae</taxon>
        <taxon>Rhodymeniophycidae</taxon>
        <taxon>Ceramiales</taxon>
        <taxon>Delesseriaceae</taxon>
        <taxon>Nitophylloideae</taxon>
        <taxon>Nitophyllum</taxon>
    </lineage>
</organism>
<dbReference type="InterPro" id="IPR008470">
    <property type="entry name" value="Uncharacterised_Ycf33"/>
</dbReference>
<feature type="transmembrane region" description="Helical" evidence="5">
    <location>
        <begin position="12"/>
        <end position="35"/>
    </location>
</feature>
<evidence type="ECO:0000256" key="1">
    <source>
        <dbReference type="ARBA" id="ARBA00004474"/>
    </source>
</evidence>
<dbReference type="EMBL" id="MK814699">
    <property type="protein sequence ID" value="QCI07726.1"/>
    <property type="molecule type" value="Genomic_DNA"/>
</dbReference>
<dbReference type="GO" id="GO:0009536">
    <property type="term" value="C:plastid"/>
    <property type="evidence" value="ECO:0007669"/>
    <property type="project" value="UniProtKB-SubCell"/>
</dbReference>
<evidence type="ECO:0000256" key="2">
    <source>
        <dbReference type="ARBA" id="ARBA00010985"/>
    </source>
</evidence>
<sequence>MIYSFWKNIYKFPRFLIAILLGFFLITLKPIFRLLKNKNNVIIAIVGIITILIALYLIIIKMTGII</sequence>
<gene>
    <name evidence="6" type="primary">ycf33</name>
</gene>